<organism evidence="2 3">
    <name type="scientific">Trifolium medium</name>
    <dbReference type="NCBI Taxonomy" id="97028"/>
    <lineage>
        <taxon>Eukaryota</taxon>
        <taxon>Viridiplantae</taxon>
        <taxon>Streptophyta</taxon>
        <taxon>Embryophyta</taxon>
        <taxon>Tracheophyta</taxon>
        <taxon>Spermatophyta</taxon>
        <taxon>Magnoliopsida</taxon>
        <taxon>eudicotyledons</taxon>
        <taxon>Gunneridae</taxon>
        <taxon>Pentapetalae</taxon>
        <taxon>rosids</taxon>
        <taxon>fabids</taxon>
        <taxon>Fabales</taxon>
        <taxon>Fabaceae</taxon>
        <taxon>Papilionoideae</taxon>
        <taxon>50 kb inversion clade</taxon>
        <taxon>NPAAA clade</taxon>
        <taxon>Hologalegina</taxon>
        <taxon>IRL clade</taxon>
        <taxon>Trifolieae</taxon>
        <taxon>Trifolium</taxon>
    </lineage>
</organism>
<keyword evidence="3" id="KW-1185">Reference proteome</keyword>
<proteinExistence type="predicted"/>
<evidence type="ECO:0000313" key="2">
    <source>
        <dbReference type="EMBL" id="MCI56828.1"/>
    </source>
</evidence>
<sequence length="65" mass="7122">MPPPCPVAMPNLARLEEEKKRSTDNRVAEHEAAMAQGVDEPEEAFGLVTRADLVGKIKEMADDCL</sequence>
<feature type="region of interest" description="Disordered" evidence="1">
    <location>
        <begin position="1"/>
        <end position="28"/>
    </location>
</feature>
<name>A0A392T6Z1_9FABA</name>
<dbReference type="EMBL" id="LXQA010519040">
    <property type="protein sequence ID" value="MCI56828.1"/>
    <property type="molecule type" value="Genomic_DNA"/>
</dbReference>
<protein>
    <submittedName>
        <fullName evidence="2">Uncharacterized protein</fullName>
    </submittedName>
</protein>
<feature type="compositionally biased region" description="Basic and acidic residues" evidence="1">
    <location>
        <begin position="14"/>
        <end position="28"/>
    </location>
</feature>
<feature type="non-terminal residue" evidence="2">
    <location>
        <position position="65"/>
    </location>
</feature>
<evidence type="ECO:0000313" key="3">
    <source>
        <dbReference type="Proteomes" id="UP000265520"/>
    </source>
</evidence>
<comment type="caution">
    <text evidence="2">The sequence shown here is derived from an EMBL/GenBank/DDBJ whole genome shotgun (WGS) entry which is preliminary data.</text>
</comment>
<dbReference type="Proteomes" id="UP000265520">
    <property type="component" value="Unassembled WGS sequence"/>
</dbReference>
<dbReference type="AlphaFoldDB" id="A0A392T6Z1"/>
<reference evidence="2 3" key="1">
    <citation type="journal article" date="2018" name="Front. Plant Sci.">
        <title>Red Clover (Trifolium pratense) and Zigzag Clover (T. medium) - A Picture of Genomic Similarities and Differences.</title>
        <authorList>
            <person name="Dluhosova J."/>
            <person name="Istvanek J."/>
            <person name="Nedelnik J."/>
            <person name="Repkova J."/>
        </authorList>
    </citation>
    <scope>NUCLEOTIDE SEQUENCE [LARGE SCALE GENOMIC DNA]</scope>
    <source>
        <strain evidence="3">cv. 10/8</strain>
        <tissue evidence="2">Leaf</tissue>
    </source>
</reference>
<evidence type="ECO:0000256" key="1">
    <source>
        <dbReference type="SAM" id="MobiDB-lite"/>
    </source>
</evidence>
<accession>A0A392T6Z1</accession>